<dbReference type="Pfam" id="PF02989">
    <property type="entry name" value="DUF228"/>
    <property type="match status" value="1"/>
</dbReference>
<protein>
    <submittedName>
        <fullName evidence="1">Uncharacterized protein</fullName>
    </submittedName>
</protein>
<proteinExistence type="predicted"/>
<sequence>MSNNITQIRKEYEDKLKEIKALMKNPSMDSAVFSNNTDFRDKHLTFQASGGARTSRNTVIVNSPIKGYPYKRGVKLSFGENNAYEPHVEAGGGDDLYGICTDIDDFSQTATVIPITESFTGYLVVKKDNQSSINVGDKLCFNANGELEKASTSTNTKVNAIALSKAYKLNDSLYIINVSVFGNRALKGS</sequence>
<gene>
    <name evidence="1" type="ORF">BHY_1300</name>
</gene>
<name>W5SGJ4_9SPIR</name>
<dbReference type="AlphaFoldDB" id="W5SGJ4"/>
<organism evidence="1">
    <name type="scientific">Borrelia nietonii YOR</name>
    <dbReference type="NCBI Taxonomy" id="1293576"/>
    <lineage>
        <taxon>Bacteria</taxon>
        <taxon>Pseudomonadati</taxon>
        <taxon>Spirochaetota</taxon>
        <taxon>Spirochaetia</taxon>
        <taxon>Spirochaetales</taxon>
        <taxon>Borreliaceae</taxon>
        <taxon>Borrelia</taxon>
        <taxon>Borrelia nietonii</taxon>
    </lineage>
</organism>
<keyword evidence="1" id="KW-0614">Plasmid</keyword>
<dbReference type="HOGENOM" id="CLU_086911_1_0_12"/>
<geneLocation type="plasmid" evidence="1">
    <name>unnamed</name>
</geneLocation>
<dbReference type="RefSeq" id="WP_025434324.1">
    <property type="nucleotide sequence ID" value="NZ_CP004164.1"/>
</dbReference>
<accession>W5SGJ4</accession>
<reference evidence="1" key="1">
    <citation type="submission" date="2013-02" db="EMBL/GenBank/DDBJ databases">
        <title>Comparative genomics of Borrelia species.</title>
        <authorList>
            <person name="Schwan T.G."/>
            <person name="Raffel S.J."/>
            <person name="Porcella S.F."/>
        </authorList>
    </citation>
    <scope>NUCLEOTIDE SEQUENCE</scope>
    <source>
        <strain evidence="1">YOR</strain>
        <plasmid evidence="1">unnamed</plasmid>
    </source>
</reference>
<dbReference type="EMBL" id="CP004164">
    <property type="protein sequence ID" value="AHH04251.1"/>
    <property type="molecule type" value="Genomic_DNA"/>
</dbReference>
<dbReference type="InterPro" id="IPR004239">
    <property type="entry name" value="DUF228"/>
</dbReference>
<evidence type="ECO:0000313" key="1">
    <source>
        <dbReference type="EMBL" id="AHH04251.1"/>
    </source>
</evidence>